<keyword evidence="8" id="KW-1185">Reference proteome</keyword>
<dbReference type="EMBL" id="CAAHFH010000001">
    <property type="protein sequence ID" value="VGO19334.1"/>
    <property type="molecule type" value="Genomic_DNA"/>
</dbReference>
<feature type="transmembrane region" description="Helical" evidence="5">
    <location>
        <begin position="252"/>
        <end position="271"/>
    </location>
</feature>
<evidence type="ECO:0000313" key="8">
    <source>
        <dbReference type="Proteomes" id="UP000346198"/>
    </source>
</evidence>
<feature type="domain" description="Protein kinase" evidence="6">
    <location>
        <begin position="47"/>
        <end position="326"/>
    </location>
</feature>
<dbReference type="SUPFAM" id="SSF56112">
    <property type="entry name" value="Protein kinase-like (PK-like)"/>
    <property type="match status" value="1"/>
</dbReference>
<proteinExistence type="predicted"/>
<dbReference type="Proteomes" id="UP000346198">
    <property type="component" value="Unassembled WGS sequence"/>
</dbReference>
<keyword evidence="5" id="KW-0812">Transmembrane</keyword>
<dbReference type="CDD" id="cd14014">
    <property type="entry name" value="STKc_PknB_like"/>
    <property type="match status" value="1"/>
</dbReference>
<keyword evidence="2" id="KW-0547">Nucleotide-binding</keyword>
<name>A0A6C2UJ40_9BACT</name>
<accession>A0A6C2UJ40</accession>
<dbReference type="Gene3D" id="1.10.510.10">
    <property type="entry name" value="Transferase(Phosphotransferase) domain 1"/>
    <property type="match status" value="1"/>
</dbReference>
<gene>
    <name evidence="7" type="primary">pknD_12</name>
    <name evidence="7" type="ORF">SCARR_01392</name>
</gene>
<dbReference type="PANTHER" id="PTHR43289">
    <property type="entry name" value="MITOGEN-ACTIVATED PROTEIN KINASE KINASE KINASE 20-RELATED"/>
    <property type="match status" value="1"/>
</dbReference>
<dbReference type="PROSITE" id="PS50011">
    <property type="entry name" value="PROTEIN_KINASE_DOM"/>
    <property type="match status" value="1"/>
</dbReference>
<evidence type="ECO:0000313" key="7">
    <source>
        <dbReference type="EMBL" id="VGO19334.1"/>
    </source>
</evidence>
<keyword evidence="1" id="KW-0808">Transferase</keyword>
<dbReference type="AlphaFoldDB" id="A0A6C2UJ40"/>
<evidence type="ECO:0000256" key="4">
    <source>
        <dbReference type="ARBA" id="ARBA00022840"/>
    </source>
</evidence>
<dbReference type="GO" id="GO:0005524">
    <property type="term" value="F:ATP binding"/>
    <property type="evidence" value="ECO:0007669"/>
    <property type="project" value="UniProtKB-KW"/>
</dbReference>
<dbReference type="RefSeq" id="WP_136060746.1">
    <property type="nucleotide sequence ID" value="NZ_CAAHFH010000001.1"/>
</dbReference>
<dbReference type="SMART" id="SM00220">
    <property type="entry name" value="S_TKc"/>
    <property type="match status" value="1"/>
</dbReference>
<dbReference type="Pfam" id="PF00069">
    <property type="entry name" value="Pkinase"/>
    <property type="match status" value="1"/>
</dbReference>
<evidence type="ECO:0000256" key="5">
    <source>
        <dbReference type="SAM" id="Phobius"/>
    </source>
</evidence>
<keyword evidence="3 7" id="KW-0418">Kinase</keyword>
<keyword evidence="5" id="KW-0472">Membrane</keyword>
<protein>
    <submittedName>
        <fullName evidence="7">Serine/threonine-protein kinase PknD</fullName>
    </submittedName>
</protein>
<dbReference type="Gene3D" id="3.30.200.20">
    <property type="entry name" value="Phosphorylase Kinase, domain 1"/>
    <property type="match status" value="1"/>
</dbReference>
<dbReference type="InterPro" id="IPR000719">
    <property type="entry name" value="Prot_kinase_dom"/>
</dbReference>
<evidence type="ECO:0000256" key="1">
    <source>
        <dbReference type="ARBA" id="ARBA00022679"/>
    </source>
</evidence>
<keyword evidence="4" id="KW-0067">ATP-binding</keyword>
<keyword evidence="5" id="KW-1133">Transmembrane helix</keyword>
<dbReference type="PANTHER" id="PTHR43289:SF6">
    <property type="entry name" value="SERINE_THREONINE-PROTEIN KINASE NEKL-3"/>
    <property type="match status" value="1"/>
</dbReference>
<reference evidence="7 8" key="1">
    <citation type="submission" date="2019-04" db="EMBL/GenBank/DDBJ databases">
        <authorList>
            <person name="Van Vliet M D."/>
        </authorList>
    </citation>
    <scope>NUCLEOTIDE SEQUENCE [LARGE SCALE GENOMIC DNA]</scope>
    <source>
        <strain evidence="7 8">F21</strain>
    </source>
</reference>
<dbReference type="InterPro" id="IPR011009">
    <property type="entry name" value="Kinase-like_dom_sf"/>
</dbReference>
<feature type="transmembrane region" description="Helical" evidence="5">
    <location>
        <begin position="352"/>
        <end position="372"/>
    </location>
</feature>
<organism evidence="7 8">
    <name type="scientific">Pontiella sulfatireligans</name>
    <dbReference type="NCBI Taxonomy" id="2750658"/>
    <lineage>
        <taxon>Bacteria</taxon>
        <taxon>Pseudomonadati</taxon>
        <taxon>Kiritimatiellota</taxon>
        <taxon>Kiritimatiellia</taxon>
        <taxon>Kiritimatiellales</taxon>
        <taxon>Pontiellaceae</taxon>
        <taxon>Pontiella</taxon>
    </lineage>
</organism>
<sequence length="675" mass="75596">MADRENNELPGSREERLAGLYDTESSADDLSSEYTLFTRIRDVTDRYSFCDTIAVGGMKTISRVHDCKADRYVAMATLHETAPEEWFEPFLREACLTARLEHPNIISIYNIGINDAGRPFFTMELKVGDSLAGILKKLNEGDAVHRDRYPLEVLLDIFVKVCDAVAYAHSQGVLHLDLKPGNIQVAPFGEVKVCDWGLGCIVDEEGIGEDPLRMHPDLLNSVTAFGKIRGTPGFMAPEQIKGLSRPTDQADVYALGAILFSLLAHVAPFSGSSEQIMSMTLKGTTGAIPHSAPKSLVAAVHKAMALEPEQRYRGVEELCSDIRNYLLGFPTSAEGAGFGRMLMLLYKRNRRICRTIAIGLVLVMAITAWFMVALREREQRERTAKEHAENSFRLYRAEKERAEERQRDHATELLDSSLAASDMLPYVAHRDERAYLEMLYQLNLAIELNPKDTYIRSEKGYILFIQQCFNESSGLLQYAQKYVPLEAVAAKYAAGKVDDELLKPDELAELFRSVKHGSQAFRRTLIEKMAAYDLRRRPDLSDRSIVVEAVLESFNPAWTNRIYEFDAEQRSLTIGGAGLENLKSGDRGTSHQSLLRWLNLHTLELRDTDFSKLGTLRDLPLARLDIRNAESIAGLGALKSFDLLAEVVVAPGQFRESQIKNVPGYITVIELPLAE</sequence>
<evidence type="ECO:0000259" key="6">
    <source>
        <dbReference type="PROSITE" id="PS50011"/>
    </source>
</evidence>
<dbReference type="GO" id="GO:0004674">
    <property type="term" value="F:protein serine/threonine kinase activity"/>
    <property type="evidence" value="ECO:0007669"/>
    <property type="project" value="TreeGrafter"/>
</dbReference>
<evidence type="ECO:0000256" key="2">
    <source>
        <dbReference type="ARBA" id="ARBA00022741"/>
    </source>
</evidence>
<evidence type="ECO:0000256" key="3">
    <source>
        <dbReference type="ARBA" id="ARBA00022777"/>
    </source>
</evidence>